<sequence length="125" mass="13214">MVVVTYGSIDVFKLILALSEADINHYCGPNKSTILHHAASGGSVNVVDVVKLLLLVFLFESNGFDGFSIGKLGLRVSTTTSNSNSPPLSSSPENGSPSSASDSTSSPMIKSLKSMLFFPLFLVLF</sequence>
<dbReference type="EMBL" id="DUZY01000001">
    <property type="protein sequence ID" value="DAD22708.1"/>
    <property type="molecule type" value="Genomic_DNA"/>
</dbReference>
<dbReference type="InterPro" id="IPR036770">
    <property type="entry name" value="Ankyrin_rpt-contain_sf"/>
</dbReference>
<proteinExistence type="predicted"/>
<evidence type="ECO:0000256" key="1">
    <source>
        <dbReference type="SAM" id="MobiDB-lite"/>
    </source>
</evidence>
<dbReference type="Gene3D" id="1.25.40.20">
    <property type="entry name" value="Ankyrin repeat-containing domain"/>
    <property type="match status" value="1"/>
</dbReference>
<gene>
    <name evidence="2" type="ORF">HUJ06_024171</name>
</gene>
<comment type="caution">
    <text evidence="2">The sequence shown here is derived from an EMBL/GenBank/DDBJ whole genome shotgun (WGS) entry which is preliminary data.</text>
</comment>
<name>A0A822XZ96_NELNU</name>
<feature type="compositionally biased region" description="Low complexity" evidence="1">
    <location>
        <begin position="78"/>
        <end position="106"/>
    </location>
</feature>
<evidence type="ECO:0000313" key="3">
    <source>
        <dbReference type="Proteomes" id="UP000607653"/>
    </source>
</evidence>
<evidence type="ECO:0000313" key="2">
    <source>
        <dbReference type="EMBL" id="DAD22708.1"/>
    </source>
</evidence>
<organism evidence="2 3">
    <name type="scientific">Nelumbo nucifera</name>
    <name type="common">Sacred lotus</name>
    <dbReference type="NCBI Taxonomy" id="4432"/>
    <lineage>
        <taxon>Eukaryota</taxon>
        <taxon>Viridiplantae</taxon>
        <taxon>Streptophyta</taxon>
        <taxon>Embryophyta</taxon>
        <taxon>Tracheophyta</taxon>
        <taxon>Spermatophyta</taxon>
        <taxon>Magnoliopsida</taxon>
        <taxon>Proteales</taxon>
        <taxon>Nelumbonaceae</taxon>
        <taxon>Nelumbo</taxon>
    </lineage>
</organism>
<dbReference type="SUPFAM" id="SSF48403">
    <property type="entry name" value="Ankyrin repeat"/>
    <property type="match status" value="1"/>
</dbReference>
<feature type="region of interest" description="Disordered" evidence="1">
    <location>
        <begin position="78"/>
        <end position="107"/>
    </location>
</feature>
<accession>A0A822XZ96</accession>
<dbReference type="InterPro" id="IPR002110">
    <property type="entry name" value="Ankyrin_rpt"/>
</dbReference>
<keyword evidence="3" id="KW-1185">Reference proteome</keyword>
<dbReference type="Pfam" id="PF00023">
    <property type="entry name" value="Ank"/>
    <property type="match status" value="1"/>
</dbReference>
<dbReference type="AlphaFoldDB" id="A0A822XZ96"/>
<reference evidence="2 3" key="1">
    <citation type="journal article" date="2020" name="Mol. Biol. Evol.">
        <title>Distinct Expression and Methylation Patterns for Genes with Different Fates following a Single Whole-Genome Duplication in Flowering Plants.</title>
        <authorList>
            <person name="Shi T."/>
            <person name="Rahmani R.S."/>
            <person name="Gugger P.F."/>
            <person name="Wang M."/>
            <person name="Li H."/>
            <person name="Zhang Y."/>
            <person name="Li Z."/>
            <person name="Wang Q."/>
            <person name="Van de Peer Y."/>
            <person name="Marchal K."/>
            <person name="Chen J."/>
        </authorList>
    </citation>
    <scope>NUCLEOTIDE SEQUENCE [LARGE SCALE GENOMIC DNA]</scope>
    <source>
        <tissue evidence="2">Leaf</tissue>
    </source>
</reference>
<protein>
    <submittedName>
        <fullName evidence="2">Uncharacterized protein</fullName>
    </submittedName>
</protein>
<dbReference type="Proteomes" id="UP000607653">
    <property type="component" value="Unassembled WGS sequence"/>
</dbReference>